<dbReference type="Gene3D" id="1.10.10.10">
    <property type="entry name" value="Winged helix-like DNA-binding domain superfamily/Winged helix DNA-binding domain"/>
    <property type="match status" value="1"/>
</dbReference>
<proteinExistence type="predicted"/>
<dbReference type="STRING" id="1837282.A6F49_07670"/>
<dbReference type="SMART" id="SM00347">
    <property type="entry name" value="HTH_MARR"/>
    <property type="match status" value="1"/>
</dbReference>
<dbReference type="PANTHER" id="PTHR33164:SF99">
    <property type="entry name" value="MARR FAMILY REGULATORY PROTEIN"/>
    <property type="match status" value="1"/>
</dbReference>
<evidence type="ECO:0000313" key="3">
    <source>
        <dbReference type="Proteomes" id="UP000078292"/>
    </source>
</evidence>
<dbReference type="AlphaFoldDB" id="A0A1B7M159"/>
<dbReference type="EMBL" id="LXEY01000014">
    <property type="protein sequence ID" value="OAV62161.1"/>
    <property type="molecule type" value="Genomic_DNA"/>
</dbReference>
<gene>
    <name evidence="2" type="ORF">A6F49_07670</name>
</gene>
<evidence type="ECO:0000313" key="2">
    <source>
        <dbReference type="EMBL" id="OAV62161.1"/>
    </source>
</evidence>
<sequence>MTDTPETRWLTEEQDYTWRAVWSLMTWLPVKLDAQLREDTGLSLYEYYALSQISEAPDRQIRLSELASITNMTLSHLSRVISRMMKSGWVERIPDPEDGRYTLGKLTDEGLQKVIEMAPGHVEAVQQAIFDQLTGEQSQALGEAAARIVEAVSPTGEVTGRPKTR</sequence>
<dbReference type="GO" id="GO:0006950">
    <property type="term" value="P:response to stress"/>
    <property type="evidence" value="ECO:0007669"/>
    <property type="project" value="TreeGrafter"/>
</dbReference>
<dbReference type="SUPFAM" id="SSF46785">
    <property type="entry name" value="Winged helix' DNA-binding domain"/>
    <property type="match status" value="1"/>
</dbReference>
<dbReference type="InterPro" id="IPR039422">
    <property type="entry name" value="MarR/SlyA-like"/>
</dbReference>
<name>A0A1B7M159_9MICC</name>
<keyword evidence="3" id="KW-1185">Reference proteome</keyword>
<dbReference type="PANTHER" id="PTHR33164">
    <property type="entry name" value="TRANSCRIPTIONAL REGULATOR, MARR FAMILY"/>
    <property type="match status" value="1"/>
</dbReference>
<organism evidence="2 3">
    <name type="scientific">Enteractinococcus helveticum</name>
    <dbReference type="NCBI Taxonomy" id="1837282"/>
    <lineage>
        <taxon>Bacteria</taxon>
        <taxon>Bacillati</taxon>
        <taxon>Actinomycetota</taxon>
        <taxon>Actinomycetes</taxon>
        <taxon>Micrococcales</taxon>
        <taxon>Micrococcaceae</taxon>
    </lineage>
</organism>
<evidence type="ECO:0000259" key="1">
    <source>
        <dbReference type="PROSITE" id="PS50995"/>
    </source>
</evidence>
<accession>A0A1B7M159</accession>
<dbReference type="PROSITE" id="PS50995">
    <property type="entry name" value="HTH_MARR_2"/>
    <property type="match status" value="1"/>
</dbReference>
<dbReference type="InterPro" id="IPR036388">
    <property type="entry name" value="WH-like_DNA-bd_sf"/>
</dbReference>
<feature type="domain" description="HTH marR-type" evidence="1">
    <location>
        <begin position="1"/>
        <end position="150"/>
    </location>
</feature>
<dbReference type="GO" id="GO:0003700">
    <property type="term" value="F:DNA-binding transcription factor activity"/>
    <property type="evidence" value="ECO:0007669"/>
    <property type="project" value="InterPro"/>
</dbReference>
<dbReference type="OrthoDB" id="8635520at2"/>
<comment type="caution">
    <text evidence="2">The sequence shown here is derived from an EMBL/GenBank/DDBJ whole genome shotgun (WGS) entry which is preliminary data.</text>
</comment>
<protein>
    <submittedName>
        <fullName evidence="2">MarR family transcriptional regulator</fullName>
    </submittedName>
</protein>
<dbReference type="Proteomes" id="UP000078292">
    <property type="component" value="Unassembled WGS sequence"/>
</dbReference>
<dbReference type="Pfam" id="PF01047">
    <property type="entry name" value="MarR"/>
    <property type="match status" value="1"/>
</dbReference>
<dbReference type="InterPro" id="IPR000835">
    <property type="entry name" value="HTH_MarR-typ"/>
</dbReference>
<reference evidence="2 3" key="1">
    <citation type="submission" date="2016-04" db="EMBL/GenBank/DDBJ databases">
        <title>First whole genome shotgun sequence of the bacterium Enteractinococcus sp. strain UASWS1574.</title>
        <authorList>
            <person name="Crovadore J."/>
            <person name="Chablais R."/>
            <person name="Lefort F."/>
        </authorList>
    </citation>
    <scope>NUCLEOTIDE SEQUENCE [LARGE SCALE GENOMIC DNA]</scope>
    <source>
        <strain evidence="2 3">UASWS1574</strain>
    </source>
</reference>
<dbReference type="InterPro" id="IPR036390">
    <property type="entry name" value="WH_DNA-bd_sf"/>
</dbReference>
<dbReference type="PRINTS" id="PR00598">
    <property type="entry name" value="HTHMARR"/>
</dbReference>
<dbReference type="RefSeq" id="WP_043057188.1">
    <property type="nucleotide sequence ID" value="NZ_LXEY01000014.1"/>
</dbReference>